<evidence type="ECO:0000256" key="10">
    <source>
        <dbReference type="HAMAP-Rule" id="MF_02202"/>
    </source>
</evidence>
<dbReference type="InterPro" id="IPR002898">
    <property type="entry name" value="MotA_ExbB_proton_chnl"/>
</dbReference>
<organism evidence="12 13">
    <name type="scientific">Roseospira marina</name>
    <dbReference type="NCBI Taxonomy" id="140057"/>
    <lineage>
        <taxon>Bacteria</taxon>
        <taxon>Pseudomonadati</taxon>
        <taxon>Pseudomonadota</taxon>
        <taxon>Alphaproteobacteria</taxon>
        <taxon>Rhodospirillales</taxon>
        <taxon>Rhodospirillaceae</taxon>
        <taxon>Roseospira</taxon>
    </lineage>
</organism>
<dbReference type="EMBL" id="VWPJ01000011">
    <property type="protein sequence ID" value="KAA5605150.1"/>
    <property type="molecule type" value="Genomic_DNA"/>
</dbReference>
<evidence type="ECO:0000256" key="7">
    <source>
        <dbReference type="ARBA" id="ARBA00022989"/>
    </source>
</evidence>
<dbReference type="OrthoDB" id="9805133at2"/>
<dbReference type="HAMAP" id="MF_02202">
    <property type="entry name" value="TolQ"/>
    <property type="match status" value="1"/>
</dbReference>
<keyword evidence="13" id="KW-1185">Reference proteome</keyword>
<dbReference type="GO" id="GO:0005886">
    <property type="term" value="C:plasma membrane"/>
    <property type="evidence" value="ECO:0007669"/>
    <property type="project" value="UniProtKB-SubCell"/>
</dbReference>
<gene>
    <name evidence="10 12" type="primary">tolQ</name>
    <name evidence="12" type="ORF">F1188_12795</name>
</gene>
<evidence type="ECO:0000256" key="6">
    <source>
        <dbReference type="ARBA" id="ARBA00022692"/>
    </source>
</evidence>
<evidence type="ECO:0000313" key="13">
    <source>
        <dbReference type="Proteomes" id="UP000324065"/>
    </source>
</evidence>
<feature type="transmembrane region" description="Helical" evidence="10">
    <location>
        <begin position="89"/>
        <end position="110"/>
    </location>
</feature>
<keyword evidence="9 10" id="KW-0131">Cell cycle</keyword>
<comment type="similarity">
    <text evidence="2 10">Belongs to the ExbB/TolQ family.</text>
</comment>
<dbReference type="Pfam" id="PF01618">
    <property type="entry name" value="MotA_ExbB"/>
    <property type="match status" value="1"/>
</dbReference>
<evidence type="ECO:0000256" key="1">
    <source>
        <dbReference type="ARBA" id="ARBA00004651"/>
    </source>
</evidence>
<dbReference type="AlphaFoldDB" id="A0A5M6IA63"/>
<feature type="domain" description="MotA/TolQ/ExbB proton channel" evidence="11">
    <location>
        <begin position="175"/>
        <end position="281"/>
    </location>
</feature>
<keyword evidence="8 10" id="KW-0472">Membrane</keyword>
<dbReference type="GO" id="GO:0017038">
    <property type="term" value="P:protein import"/>
    <property type="evidence" value="ECO:0007669"/>
    <property type="project" value="TreeGrafter"/>
</dbReference>
<keyword evidence="7 10" id="KW-1133">Transmembrane helix</keyword>
<evidence type="ECO:0000256" key="2">
    <source>
        <dbReference type="ARBA" id="ARBA00010442"/>
    </source>
</evidence>
<evidence type="ECO:0000256" key="4">
    <source>
        <dbReference type="ARBA" id="ARBA00022519"/>
    </source>
</evidence>
<evidence type="ECO:0000259" key="11">
    <source>
        <dbReference type="Pfam" id="PF01618"/>
    </source>
</evidence>
<comment type="function">
    <text evidence="10">Part of the Tol-Pal system, which plays a role in outer membrane invagination during cell division and is important for maintaining outer membrane integrity.</text>
</comment>
<comment type="subcellular location">
    <subcellularLocation>
        <location evidence="10">Cell inner membrane</location>
        <topology evidence="10">Multi-pass membrane protein</topology>
    </subcellularLocation>
    <subcellularLocation>
        <location evidence="1">Cell membrane</location>
        <topology evidence="1">Multi-pass membrane protein</topology>
    </subcellularLocation>
</comment>
<evidence type="ECO:0000313" key="12">
    <source>
        <dbReference type="EMBL" id="KAA5605150.1"/>
    </source>
</evidence>
<keyword evidence="5 10" id="KW-0132">Cell division</keyword>
<feature type="transmembrane region" description="Helical" evidence="10">
    <location>
        <begin position="244"/>
        <end position="266"/>
    </location>
</feature>
<dbReference type="GO" id="GO:0051301">
    <property type="term" value="P:cell division"/>
    <property type="evidence" value="ECO:0007669"/>
    <property type="project" value="UniProtKB-UniRule"/>
</dbReference>
<protein>
    <recommendedName>
        <fullName evidence="10">Tol-Pal system protein TolQ</fullName>
    </recommendedName>
</protein>
<name>A0A5M6IA63_9PROT</name>
<sequence>MDTVILDIGAALSHLAHSLTQGAAGFADLVQAQPPSPSAAPVGEAARELLPGATGAAGAAGGMPAGAAGGHGLAATKLDPLSLFWQADIIVKAVMLMLISASVWSWAIIIDKSMRLKMLYRRANAFEDRFWSGGSLEDLCDRMGPNPKDPMTSLFLAAMREWRRATGREGGATLSASLGQRIDRVMQITMSREIDGLERRLGFLASTGSVAPFVGLFGTVWGIMNSFHAIGASKDTSLATVAPGIAEALFATAIGLVAAIPAVVAYNKLSTDIDRYARRLEAFAGEFSAILSRQIEERIHPTPRSERLHLNGDRDD</sequence>
<dbReference type="Proteomes" id="UP000324065">
    <property type="component" value="Unassembled WGS sequence"/>
</dbReference>
<dbReference type="InterPro" id="IPR050790">
    <property type="entry name" value="ExbB/TolQ_transport"/>
</dbReference>
<accession>A0A5M6IA63</accession>
<dbReference type="PANTHER" id="PTHR30625">
    <property type="entry name" value="PROTEIN TOLQ"/>
    <property type="match status" value="1"/>
</dbReference>
<keyword evidence="3 10" id="KW-1003">Cell membrane</keyword>
<feature type="transmembrane region" description="Helical" evidence="10">
    <location>
        <begin position="201"/>
        <end position="224"/>
    </location>
</feature>
<evidence type="ECO:0000256" key="9">
    <source>
        <dbReference type="ARBA" id="ARBA00023306"/>
    </source>
</evidence>
<keyword evidence="4 10" id="KW-0997">Cell inner membrane</keyword>
<evidence type="ECO:0000256" key="8">
    <source>
        <dbReference type="ARBA" id="ARBA00023136"/>
    </source>
</evidence>
<comment type="caution">
    <text evidence="12">The sequence shown here is derived from an EMBL/GenBank/DDBJ whole genome shotgun (WGS) entry which is preliminary data.</text>
</comment>
<evidence type="ECO:0000256" key="3">
    <source>
        <dbReference type="ARBA" id="ARBA00022475"/>
    </source>
</evidence>
<comment type="subunit">
    <text evidence="10">The Tol-Pal system is composed of five core proteins: the inner membrane proteins TolA, TolQ and TolR, the periplasmic protein TolB and the outer membrane protein Pal. They form a network linking the inner and outer membranes and the peptidoglycan layer.</text>
</comment>
<keyword evidence="6 10" id="KW-0812">Transmembrane</keyword>
<proteinExistence type="inferred from homology"/>
<reference evidence="12 13" key="1">
    <citation type="submission" date="2019-09" db="EMBL/GenBank/DDBJ databases">
        <title>Genome sequence of Roseospira marina, one of the more divergent members of the non-sulfur purple photosynthetic bacterial family, the Rhodospirillaceae.</title>
        <authorList>
            <person name="Meyer T."/>
            <person name="Kyndt J."/>
        </authorList>
    </citation>
    <scope>NUCLEOTIDE SEQUENCE [LARGE SCALE GENOMIC DNA]</scope>
    <source>
        <strain evidence="12 13">DSM 15113</strain>
    </source>
</reference>
<dbReference type="GO" id="GO:0043213">
    <property type="term" value="P:bacteriocin transport"/>
    <property type="evidence" value="ECO:0007669"/>
    <property type="project" value="InterPro"/>
</dbReference>
<dbReference type="InterPro" id="IPR014163">
    <property type="entry name" value="Tol-Pal_TolQ"/>
</dbReference>
<dbReference type="PANTHER" id="PTHR30625:SF3">
    <property type="entry name" value="TOL-PAL SYSTEM PROTEIN TOLQ"/>
    <property type="match status" value="1"/>
</dbReference>
<evidence type="ECO:0000256" key="5">
    <source>
        <dbReference type="ARBA" id="ARBA00022618"/>
    </source>
</evidence>
<dbReference type="NCBIfam" id="TIGR02796">
    <property type="entry name" value="tolQ"/>
    <property type="match status" value="1"/>
</dbReference>